<dbReference type="PANTHER" id="PTHR41248:SF1">
    <property type="entry name" value="NORD PROTEIN"/>
    <property type="match status" value="1"/>
</dbReference>
<organism evidence="2 3">
    <name type="scientific">Virgibacillus indicus</name>
    <dbReference type="NCBI Taxonomy" id="2024554"/>
    <lineage>
        <taxon>Bacteria</taxon>
        <taxon>Bacillati</taxon>
        <taxon>Bacillota</taxon>
        <taxon>Bacilli</taxon>
        <taxon>Bacillales</taxon>
        <taxon>Bacillaceae</taxon>
        <taxon>Virgibacillus</taxon>
    </lineage>
</organism>
<dbReference type="SMART" id="SM00327">
    <property type="entry name" value="VWA"/>
    <property type="match status" value="1"/>
</dbReference>
<dbReference type="InterPro" id="IPR036465">
    <property type="entry name" value="vWFA_dom_sf"/>
</dbReference>
<dbReference type="Pfam" id="PF11775">
    <property type="entry name" value="CobT_C"/>
    <property type="match status" value="1"/>
</dbReference>
<evidence type="ECO:0000313" key="3">
    <source>
        <dbReference type="Proteomes" id="UP000216498"/>
    </source>
</evidence>
<gene>
    <name evidence="2" type="ORF">CIL03_00135</name>
</gene>
<evidence type="ECO:0000313" key="2">
    <source>
        <dbReference type="EMBL" id="OZU89595.1"/>
    </source>
</evidence>
<dbReference type="OrthoDB" id="2370292at2"/>
<accession>A0A265NCR9</accession>
<feature type="domain" description="VWFA" evidence="1">
    <location>
        <begin position="444"/>
        <end position="635"/>
    </location>
</feature>
<name>A0A265NCR9_9BACI</name>
<dbReference type="RefSeq" id="WP_094883196.1">
    <property type="nucleotide sequence ID" value="NZ_NPMS01000001.1"/>
</dbReference>
<protein>
    <submittedName>
        <fullName evidence="2">VWA domain-containing protein</fullName>
    </submittedName>
</protein>
<dbReference type="EMBL" id="NPMS01000001">
    <property type="protein sequence ID" value="OZU89595.1"/>
    <property type="molecule type" value="Genomic_DNA"/>
</dbReference>
<evidence type="ECO:0000259" key="1">
    <source>
        <dbReference type="SMART" id="SM00327"/>
    </source>
</evidence>
<dbReference type="Gene3D" id="3.40.50.410">
    <property type="entry name" value="von Willebrand factor, type A domain"/>
    <property type="match status" value="1"/>
</dbReference>
<dbReference type="CDD" id="cd01454">
    <property type="entry name" value="vWA_norD_type"/>
    <property type="match status" value="1"/>
</dbReference>
<dbReference type="AlphaFoldDB" id="A0A265NCR9"/>
<dbReference type="InterPro" id="IPR002035">
    <property type="entry name" value="VWF_A"/>
</dbReference>
<proteinExistence type="predicted"/>
<dbReference type="Proteomes" id="UP000216498">
    <property type="component" value="Unassembled WGS sequence"/>
</dbReference>
<dbReference type="PANTHER" id="PTHR41248">
    <property type="entry name" value="NORD PROTEIN"/>
    <property type="match status" value="1"/>
</dbReference>
<comment type="caution">
    <text evidence="2">The sequence shown here is derived from an EMBL/GenBank/DDBJ whole genome shotgun (WGS) entry which is preliminary data.</text>
</comment>
<keyword evidence="3" id="KW-1185">Reference proteome</keyword>
<dbReference type="SUPFAM" id="SSF53300">
    <property type="entry name" value="vWA-like"/>
    <property type="match status" value="1"/>
</dbReference>
<reference evidence="2 3" key="1">
    <citation type="submission" date="2017-08" db="EMBL/GenBank/DDBJ databases">
        <title>Virgibacillus indicus sp. nov. and Virgibacillus profoundi sp. nov, two moderately halophilic bacteria isolated from marine sediment by using the Microfluidic Streak Plate.</title>
        <authorList>
            <person name="Xu B."/>
            <person name="Hu B."/>
            <person name="Wang J."/>
            <person name="Zhu Y."/>
            <person name="Huang L."/>
            <person name="Du W."/>
            <person name="Huang Y."/>
        </authorList>
    </citation>
    <scope>NUCLEOTIDE SEQUENCE [LARGE SCALE GENOMIC DNA]</scope>
    <source>
        <strain evidence="2 3">IO3-P2-C2</strain>
    </source>
</reference>
<dbReference type="InterPro" id="IPR025861">
    <property type="entry name" value="CobT_VWA_dom"/>
</dbReference>
<dbReference type="InterPro" id="IPR051928">
    <property type="entry name" value="NorD/CobT"/>
</dbReference>
<sequence>MKYNRWDDSKVDTDLFLQLQDLSRVLSDHPDLDFEYHYGSYIDIIHNKITGSRLWDVFKYEIKEPGYKTDVFLRALGTLHHTQVQEMKQFTADINNWKLHKFAVQLVTLLEDLRLEEAIKKERPGTTKDFAVRKRYLKHYFSTQMDTNVTRSYPLDELFCLIYLLLQADQPDPDFPRANERQLYRLEKLKPLLYSIFEAKSTKAIISLTEQIVQQLEPAYNDMINEYFTFPVTSIEKFTKNTLFDELTRTDDVANDDKEEVDEDKNEYIDERFSTWHRENQNSDRKQTFLQFELDVGTKTDIMGGGTRETEDADQAMGAIQGFSGQSKKNDFSKLDTLEKKEANQSGGQDESPYGEENKDAAIIVKNAEAPTSQEMEQYQEFVSGIEAFKRKLATTIEKTLEHKKNAPRKDLVIGRLSRKLLPLVIDENPRVFYKKNHESNEIDAVFTLLVDCSASMHNKMDETKRGIVLFHEVLNQLRIPHSIIGFWEDANEVKEHYQPNYFHIIHAFSDSFYQNDGSKIMQLEPQEDNRDGFSIRVITKELAARREKNKFLLVFSDGEPAAADYDQNGVVDTHLAVSEARKKGIEVIGMFLADGEIDERDDGTMENIYGRERLMIPSVAELPEHFAPLLKRLLLKVI</sequence>